<feature type="domain" description="Reverse transcriptase Ty1/copia-type" evidence="2">
    <location>
        <begin position="248"/>
        <end position="347"/>
    </location>
</feature>
<organism evidence="3 4">
    <name type="scientific">Lolium multiflorum</name>
    <name type="common">Italian ryegrass</name>
    <name type="synonym">Lolium perenne subsp. multiflorum</name>
    <dbReference type="NCBI Taxonomy" id="4521"/>
    <lineage>
        <taxon>Eukaryota</taxon>
        <taxon>Viridiplantae</taxon>
        <taxon>Streptophyta</taxon>
        <taxon>Embryophyta</taxon>
        <taxon>Tracheophyta</taxon>
        <taxon>Spermatophyta</taxon>
        <taxon>Magnoliopsida</taxon>
        <taxon>Liliopsida</taxon>
        <taxon>Poales</taxon>
        <taxon>Poaceae</taxon>
        <taxon>BOP clade</taxon>
        <taxon>Pooideae</taxon>
        <taxon>Poodae</taxon>
        <taxon>Poeae</taxon>
        <taxon>Poeae Chloroplast Group 2 (Poeae type)</taxon>
        <taxon>Loliodinae</taxon>
        <taxon>Loliinae</taxon>
        <taxon>Lolium</taxon>
    </lineage>
</organism>
<dbReference type="EMBL" id="JAUUTY010000005">
    <property type="protein sequence ID" value="KAK1631222.1"/>
    <property type="molecule type" value="Genomic_DNA"/>
</dbReference>
<proteinExistence type="predicted"/>
<dbReference type="AlphaFoldDB" id="A0AAD8RUM8"/>
<accession>A0AAD8RUM8</accession>
<comment type="caution">
    <text evidence="3">The sequence shown here is derived from an EMBL/GenBank/DDBJ whole genome shotgun (WGS) entry which is preliminary data.</text>
</comment>
<evidence type="ECO:0000259" key="2">
    <source>
        <dbReference type="Pfam" id="PF07727"/>
    </source>
</evidence>
<sequence>MMEFANQVQHKYDNKILAIRNDNGTEFKNYTLDDSAKKESNTNTPRHILPNKMGGDFPHCNIYNNNQVRALFNKLKNNIYHKLKKNIYHKLKNNTNHKLIYNNNRHQVTKTKLQVLLRMVRMIYMDNTIPSTPESSGSHDDDAHFNNNEGQGEDLNRDESQEDPQESTPLAVTRREDPIARHLRLKSHSLSNIIGDLKGKVTTRRQLASFCEHQAFVFMAEPLKVDEALKDPDWLNAMKEELNNFKRNNVWTLMKRPDHCRNVIGTKWIFKNKQDEHGMVIRNKARLVAQGYSQVEGVDFGETFAPVARLESIRILLPFASHHGFKLQQMDVKSAFLNGPLHEEVFEISMMGELKYFLRFEIKQMEHGIFINQAKYLQDMLNRFDMKGAKGIGTPMHLKCQLSLDEAGKPWIPSSTVR</sequence>
<reference evidence="3" key="1">
    <citation type="submission" date="2023-07" db="EMBL/GenBank/DDBJ databases">
        <title>A chromosome-level genome assembly of Lolium multiflorum.</title>
        <authorList>
            <person name="Chen Y."/>
            <person name="Copetti D."/>
            <person name="Kolliker R."/>
            <person name="Studer B."/>
        </authorList>
    </citation>
    <scope>NUCLEOTIDE SEQUENCE</scope>
    <source>
        <strain evidence="3">02402/16</strain>
        <tissue evidence="3">Leaf</tissue>
    </source>
</reference>
<gene>
    <name evidence="3" type="ORF">QYE76_005537</name>
</gene>
<dbReference type="Proteomes" id="UP001231189">
    <property type="component" value="Unassembled WGS sequence"/>
</dbReference>
<protein>
    <recommendedName>
        <fullName evidence="2">Reverse transcriptase Ty1/copia-type domain-containing protein</fullName>
    </recommendedName>
</protein>
<feature type="region of interest" description="Disordered" evidence="1">
    <location>
        <begin position="128"/>
        <end position="178"/>
    </location>
</feature>
<keyword evidence="4" id="KW-1185">Reference proteome</keyword>
<dbReference type="Pfam" id="PF07727">
    <property type="entry name" value="RVT_2"/>
    <property type="match status" value="1"/>
</dbReference>
<name>A0AAD8RUM8_LOLMU</name>
<evidence type="ECO:0000313" key="4">
    <source>
        <dbReference type="Proteomes" id="UP001231189"/>
    </source>
</evidence>
<evidence type="ECO:0000313" key="3">
    <source>
        <dbReference type="EMBL" id="KAK1631222.1"/>
    </source>
</evidence>
<dbReference type="InterPro" id="IPR013103">
    <property type="entry name" value="RVT_2"/>
</dbReference>
<evidence type="ECO:0000256" key="1">
    <source>
        <dbReference type="SAM" id="MobiDB-lite"/>
    </source>
</evidence>